<feature type="compositionally biased region" description="Polar residues" evidence="1">
    <location>
        <begin position="528"/>
        <end position="537"/>
    </location>
</feature>
<protein>
    <recommendedName>
        <fullName evidence="2">J domain-containing protein</fullName>
    </recommendedName>
</protein>
<feature type="compositionally biased region" description="Basic and acidic residues" evidence="1">
    <location>
        <begin position="119"/>
        <end position="135"/>
    </location>
</feature>
<feature type="compositionally biased region" description="Basic and acidic residues" evidence="1">
    <location>
        <begin position="397"/>
        <end position="423"/>
    </location>
</feature>
<gene>
    <name evidence="3" type="ORF">LTR62_001108</name>
</gene>
<dbReference type="Pfam" id="PF00226">
    <property type="entry name" value="DnaJ"/>
    <property type="match status" value="1"/>
</dbReference>
<dbReference type="PROSITE" id="PS50076">
    <property type="entry name" value="DNAJ_2"/>
    <property type="match status" value="1"/>
</dbReference>
<dbReference type="EMBL" id="JAVRRL010000119">
    <property type="protein sequence ID" value="KAK5107490.1"/>
    <property type="molecule type" value="Genomic_DNA"/>
</dbReference>
<proteinExistence type="predicted"/>
<evidence type="ECO:0000256" key="1">
    <source>
        <dbReference type="SAM" id="MobiDB-lite"/>
    </source>
</evidence>
<dbReference type="CDD" id="cd06257">
    <property type="entry name" value="DnaJ"/>
    <property type="match status" value="1"/>
</dbReference>
<dbReference type="AlphaFoldDB" id="A0AAN7T9J7"/>
<dbReference type="Proteomes" id="UP001310890">
    <property type="component" value="Unassembled WGS sequence"/>
</dbReference>
<feature type="domain" description="J" evidence="2">
    <location>
        <begin position="8"/>
        <end position="76"/>
    </location>
</feature>
<dbReference type="InterPro" id="IPR036869">
    <property type="entry name" value="J_dom_sf"/>
</dbReference>
<dbReference type="Gene3D" id="1.10.287.110">
    <property type="entry name" value="DnaJ domain"/>
    <property type="match status" value="1"/>
</dbReference>
<dbReference type="SMART" id="SM00271">
    <property type="entry name" value="DnaJ"/>
    <property type="match status" value="1"/>
</dbReference>
<feature type="compositionally biased region" description="Basic and acidic residues" evidence="1">
    <location>
        <begin position="311"/>
        <end position="325"/>
    </location>
</feature>
<dbReference type="PRINTS" id="PR00625">
    <property type="entry name" value="JDOMAIN"/>
</dbReference>
<evidence type="ECO:0000259" key="2">
    <source>
        <dbReference type="PROSITE" id="PS50076"/>
    </source>
</evidence>
<name>A0AAN7T9J7_9PEZI</name>
<organism evidence="3 4">
    <name type="scientific">Meristemomyces frigidus</name>
    <dbReference type="NCBI Taxonomy" id="1508187"/>
    <lineage>
        <taxon>Eukaryota</taxon>
        <taxon>Fungi</taxon>
        <taxon>Dikarya</taxon>
        <taxon>Ascomycota</taxon>
        <taxon>Pezizomycotina</taxon>
        <taxon>Dothideomycetes</taxon>
        <taxon>Dothideomycetidae</taxon>
        <taxon>Mycosphaerellales</taxon>
        <taxon>Teratosphaeriaceae</taxon>
        <taxon>Meristemomyces</taxon>
    </lineage>
</organism>
<feature type="compositionally biased region" description="Basic and acidic residues" evidence="1">
    <location>
        <begin position="293"/>
        <end position="304"/>
    </location>
</feature>
<dbReference type="InterPro" id="IPR001623">
    <property type="entry name" value="DnaJ_domain"/>
</dbReference>
<feature type="compositionally biased region" description="Polar residues" evidence="1">
    <location>
        <begin position="448"/>
        <end position="461"/>
    </location>
</feature>
<evidence type="ECO:0000313" key="3">
    <source>
        <dbReference type="EMBL" id="KAK5107490.1"/>
    </source>
</evidence>
<feature type="compositionally biased region" description="Low complexity" evidence="1">
    <location>
        <begin position="102"/>
        <end position="116"/>
    </location>
</feature>
<feature type="compositionally biased region" description="Basic and acidic residues" evidence="1">
    <location>
        <begin position="156"/>
        <end position="214"/>
    </location>
</feature>
<reference evidence="3" key="1">
    <citation type="submission" date="2023-08" db="EMBL/GenBank/DDBJ databases">
        <title>Black Yeasts Isolated from many extreme environments.</title>
        <authorList>
            <person name="Coleine C."/>
            <person name="Stajich J.E."/>
            <person name="Selbmann L."/>
        </authorList>
    </citation>
    <scope>NUCLEOTIDE SEQUENCE</scope>
    <source>
        <strain evidence="3">CCFEE 5401</strain>
    </source>
</reference>
<comment type="caution">
    <text evidence="3">The sequence shown here is derived from an EMBL/GenBank/DDBJ whole genome shotgun (WGS) entry which is preliminary data.</text>
</comment>
<feature type="compositionally biased region" description="Polar residues" evidence="1">
    <location>
        <begin position="623"/>
        <end position="633"/>
    </location>
</feature>
<dbReference type="SUPFAM" id="SSF46565">
    <property type="entry name" value="Chaperone J-domain"/>
    <property type="match status" value="1"/>
</dbReference>
<feature type="compositionally biased region" description="Polar residues" evidence="1">
    <location>
        <begin position="491"/>
        <end position="502"/>
    </location>
</feature>
<sequence length="633" mass="72480">MATPLPADPYLALGVPKDASAAVIKLQYRKLVLKFHPDKVQDESQKQLAADQFHRIQTAWEIVGDEERRKRYDAQCDLALLRKAVLADRQGGSRGGEDMRSTRGTPGTPSGRTTSYGRGGERSHETSPTYEERKPGYAQPAPAGDYFDFAPRPHSRKDADYERPSKRASPRESDRERTKTTKDVKESRARESKERNRKSDREVQKDRDRKHAFVVDEESAESENEYERAARRPREDPAELRRAAENYHDQARRQRNAAQRGAYDADSRARKLYSQYDEARDYMGKARGTLSRGDSERRESERRPSPTRAPSARDSRVEYIKRDGRTPVMVRRGSSRQESAGRDEERRSSAQDTRRKSGDEYDDNARRPPPLSQSKSSPADIRLPNDKPRAHSLQIDPLEKEDLLPKIKRADSMPIQREQERGARRPQPPVHKASTLRQTEFVDGVPTPSATPEYSGGTSPNKYRYHEEYADDYEYATPDGYRTETRKPVGPQTSAPRYTTSPDRMERDRAPRTMSARYDAQPARPTAQPRTTSTSYVYNHGQPVDRPTRPSLSRESSARPDLYGEINGPRDREVRSPRQSQGRYQPPLPEDVRPRKDHAREDVKMQTGYAPSSRRTSEARPFNSRSNSHVYVK</sequence>
<evidence type="ECO:0000313" key="4">
    <source>
        <dbReference type="Proteomes" id="UP001310890"/>
    </source>
</evidence>
<dbReference type="PANTHER" id="PTHR24074">
    <property type="entry name" value="CO-CHAPERONE PROTEIN DJLA"/>
    <property type="match status" value="1"/>
</dbReference>
<feature type="compositionally biased region" description="Basic and acidic residues" evidence="1">
    <location>
        <begin position="339"/>
        <end position="366"/>
    </location>
</feature>
<feature type="compositionally biased region" description="Basic and acidic residues" evidence="1">
    <location>
        <begin position="590"/>
        <end position="604"/>
    </location>
</feature>
<dbReference type="InterPro" id="IPR050817">
    <property type="entry name" value="DjlA_DnaK_co-chaperone"/>
</dbReference>
<feature type="compositionally biased region" description="Basic and acidic residues" evidence="1">
    <location>
        <begin position="225"/>
        <end position="252"/>
    </location>
</feature>
<feature type="region of interest" description="Disordered" evidence="1">
    <location>
        <begin position="89"/>
        <end position="633"/>
    </location>
</feature>
<accession>A0AAN7T9J7</accession>
<feature type="compositionally biased region" description="Acidic residues" evidence="1">
    <location>
        <begin position="215"/>
        <end position="224"/>
    </location>
</feature>